<evidence type="ECO:0000256" key="12">
    <source>
        <dbReference type="ARBA" id="ARBA00023170"/>
    </source>
</evidence>
<keyword evidence="6 14" id="KW-0812">Transmembrane</keyword>
<dbReference type="Gene3D" id="2.170.130.10">
    <property type="entry name" value="TonB-dependent receptor, plug domain"/>
    <property type="match status" value="1"/>
</dbReference>
<sequence length="817" mass="89725">MSRIHAVSCTTSRVRLPQRTLLAAAILLMAGGVQFSPSAHAQTPQTAAASISFRIAAGPLGTALEQFARATGVNVSYDAQLVNGVFTPGLDGTYGVAASLRLLLTGSGIEAIEQPGGGFQLRKAATAAVNAVTLPTVSVTTQAETATGPLVGYVARRATAGSKTDTPIVETPQSVSVVTNDELRNRQAETLAQALNYTPGFTSQPTSFNRTADRFRIRGIDVESANSGSMRDGLRLQSNSYDGIQEPYGLERVEVLRGAASVLYGQLSPGGVVNAVSKRPVSEPIREIGLQLGSHDRRQLMADFSGAVPGSETLDYRLTMLGRDSNTAGKYIPDDKLYIAPALTWRPSAATSLTLLSFYQKTDTRFSAPLPYQLVEGVGNGPHTIGRDDFIGEPNYDKMKGEMFTIGYELDHALNANTRINHRLRFFESKVTWNYLQAQTSAAAIAAAASTGILRRQYSDRQEHAKGIASDTRVEWDGFLLGAEHKLLVGIDAYRMDYDSQNFRANASSLNIDTYNYGQPVVVNRDPSLNRGSRLQTNQTGLYAQDQINLGERWSMVFGLRHDWAEQDQTAHRDGRRALQKDEATTWRAGVVYKMANGFAPYLSYSESFFPVSVSEVSGQTFQPTRGKQYEAGLRYQPEDSRMLLSAAIYELTQDNVLKFDAGQNAYRQTGEVRSRGFEIEAKAEVSPELSIIASYAYTDARVTRSTIASEIGQRSEDTPYHQAAVWADYNFGAWRVPQLRLATGLRYKGTTHASGISTPMPAYTLIDAMLGYQIDAHWDFSFNVSNLADKKFTYCEFAICRYGDERQVSANLLYRW</sequence>
<keyword evidence="9" id="KW-0406">Ion transport</keyword>
<dbReference type="InterPro" id="IPR039426">
    <property type="entry name" value="TonB-dep_rcpt-like"/>
</dbReference>
<evidence type="ECO:0000256" key="3">
    <source>
        <dbReference type="ARBA" id="ARBA00022448"/>
    </source>
</evidence>
<keyword evidence="7 16" id="KW-0732">Signal</keyword>
<dbReference type="Proteomes" id="UP000620266">
    <property type="component" value="Unassembled WGS sequence"/>
</dbReference>
<evidence type="ECO:0000259" key="17">
    <source>
        <dbReference type="SMART" id="SM00965"/>
    </source>
</evidence>
<evidence type="ECO:0000256" key="6">
    <source>
        <dbReference type="ARBA" id="ARBA00022692"/>
    </source>
</evidence>
<reference evidence="18" key="1">
    <citation type="journal article" date="2014" name="Int. J. Syst. Evol. Microbiol.">
        <title>Complete genome sequence of Corynebacterium casei LMG S-19264T (=DSM 44701T), isolated from a smear-ripened cheese.</title>
        <authorList>
            <consortium name="US DOE Joint Genome Institute (JGI-PGF)"/>
            <person name="Walter F."/>
            <person name="Albersmeier A."/>
            <person name="Kalinowski J."/>
            <person name="Ruckert C."/>
        </authorList>
    </citation>
    <scope>NUCLEOTIDE SEQUENCE</scope>
    <source>
        <strain evidence="18">CCM 7086</strain>
    </source>
</reference>
<dbReference type="NCBIfam" id="TIGR01783">
    <property type="entry name" value="TonB-siderophor"/>
    <property type="match status" value="1"/>
</dbReference>
<dbReference type="InterPro" id="IPR011662">
    <property type="entry name" value="Secretin/TonB_short_N"/>
</dbReference>
<evidence type="ECO:0000256" key="16">
    <source>
        <dbReference type="SAM" id="SignalP"/>
    </source>
</evidence>
<keyword evidence="12 18" id="KW-0675">Receptor</keyword>
<dbReference type="RefSeq" id="WP_229728999.1">
    <property type="nucleotide sequence ID" value="NZ_BMCG01000004.1"/>
</dbReference>
<evidence type="ECO:0000256" key="10">
    <source>
        <dbReference type="ARBA" id="ARBA00023077"/>
    </source>
</evidence>
<gene>
    <name evidence="18" type="primary">bfrF</name>
    <name evidence="18" type="ORF">GCM10007205_22110</name>
</gene>
<proteinExistence type="inferred from homology"/>
<evidence type="ECO:0000256" key="13">
    <source>
        <dbReference type="ARBA" id="ARBA00023237"/>
    </source>
</evidence>
<organism evidence="18 19">
    <name type="scientific">Oxalicibacterium flavum</name>
    <dbReference type="NCBI Taxonomy" id="179467"/>
    <lineage>
        <taxon>Bacteria</taxon>
        <taxon>Pseudomonadati</taxon>
        <taxon>Pseudomonadota</taxon>
        <taxon>Betaproteobacteria</taxon>
        <taxon>Burkholderiales</taxon>
        <taxon>Oxalobacteraceae</taxon>
        <taxon>Oxalicibacterium</taxon>
    </lineage>
</organism>
<feature type="signal peptide" evidence="16">
    <location>
        <begin position="1"/>
        <end position="41"/>
    </location>
</feature>
<dbReference type="InterPro" id="IPR000531">
    <property type="entry name" value="Beta-barrel_TonB"/>
</dbReference>
<comment type="caution">
    <text evidence="18">The sequence shown here is derived from an EMBL/GenBank/DDBJ whole genome shotgun (WGS) entry which is preliminary data.</text>
</comment>
<keyword evidence="19" id="KW-1185">Reference proteome</keyword>
<comment type="similarity">
    <text evidence="2 14 15">Belongs to the TonB-dependent receptor family.</text>
</comment>
<dbReference type="SMART" id="SM00965">
    <property type="entry name" value="STN"/>
    <property type="match status" value="1"/>
</dbReference>
<dbReference type="Pfam" id="PF07715">
    <property type="entry name" value="Plug"/>
    <property type="match status" value="1"/>
</dbReference>
<dbReference type="PANTHER" id="PTHR32552:SF68">
    <property type="entry name" value="FERRICHROME OUTER MEMBRANE TRANSPORTER_PHAGE RECEPTOR"/>
    <property type="match status" value="1"/>
</dbReference>
<evidence type="ECO:0000256" key="2">
    <source>
        <dbReference type="ARBA" id="ARBA00009810"/>
    </source>
</evidence>
<keyword evidence="11 14" id="KW-0472">Membrane</keyword>
<dbReference type="FunFam" id="2.170.130.10:FF:000001">
    <property type="entry name" value="Catecholate siderophore TonB-dependent receptor"/>
    <property type="match status" value="1"/>
</dbReference>
<dbReference type="Gene3D" id="3.55.50.30">
    <property type="match status" value="1"/>
</dbReference>
<dbReference type="AlphaFoldDB" id="A0A8J2UQG9"/>
<evidence type="ECO:0000313" key="19">
    <source>
        <dbReference type="Proteomes" id="UP000620266"/>
    </source>
</evidence>
<dbReference type="PROSITE" id="PS52016">
    <property type="entry name" value="TONB_DEPENDENT_REC_3"/>
    <property type="match status" value="1"/>
</dbReference>
<dbReference type="InterPro" id="IPR010105">
    <property type="entry name" value="TonB_sidphr_rcpt"/>
</dbReference>
<dbReference type="InterPro" id="IPR037066">
    <property type="entry name" value="Plug_dom_sf"/>
</dbReference>
<evidence type="ECO:0000256" key="11">
    <source>
        <dbReference type="ARBA" id="ARBA00023136"/>
    </source>
</evidence>
<dbReference type="Pfam" id="PF00593">
    <property type="entry name" value="TonB_dep_Rec_b-barrel"/>
    <property type="match status" value="1"/>
</dbReference>
<dbReference type="InterPro" id="IPR012910">
    <property type="entry name" value="Plug_dom"/>
</dbReference>
<name>A0A8J2UQG9_9BURK</name>
<dbReference type="InterPro" id="IPR036942">
    <property type="entry name" value="Beta-barrel_TonB_sf"/>
</dbReference>
<feature type="chain" id="PRO_5035202896" evidence="16">
    <location>
        <begin position="42"/>
        <end position="817"/>
    </location>
</feature>
<evidence type="ECO:0000256" key="4">
    <source>
        <dbReference type="ARBA" id="ARBA00022452"/>
    </source>
</evidence>
<dbReference type="GO" id="GO:0009279">
    <property type="term" value="C:cell outer membrane"/>
    <property type="evidence" value="ECO:0007669"/>
    <property type="project" value="UniProtKB-SubCell"/>
</dbReference>
<keyword evidence="8" id="KW-0408">Iron</keyword>
<evidence type="ECO:0000256" key="15">
    <source>
        <dbReference type="RuleBase" id="RU003357"/>
    </source>
</evidence>
<dbReference type="GO" id="GO:0038023">
    <property type="term" value="F:signaling receptor activity"/>
    <property type="evidence" value="ECO:0007669"/>
    <property type="project" value="InterPro"/>
</dbReference>
<keyword evidence="4 14" id="KW-1134">Transmembrane beta strand</keyword>
<evidence type="ECO:0000256" key="1">
    <source>
        <dbReference type="ARBA" id="ARBA00004571"/>
    </source>
</evidence>
<reference evidence="18" key="2">
    <citation type="submission" date="2020-09" db="EMBL/GenBank/DDBJ databases">
        <authorList>
            <person name="Sun Q."/>
            <person name="Sedlacek I."/>
        </authorList>
    </citation>
    <scope>NUCLEOTIDE SEQUENCE</scope>
    <source>
        <strain evidence="18">CCM 7086</strain>
    </source>
</reference>
<protein>
    <submittedName>
        <fullName evidence="18">Ferric siderophore receptor</fullName>
    </submittedName>
</protein>
<dbReference type="SUPFAM" id="SSF56935">
    <property type="entry name" value="Porins"/>
    <property type="match status" value="1"/>
</dbReference>
<accession>A0A8J2UQG9</accession>
<keyword evidence="13 14" id="KW-0998">Cell outer membrane</keyword>
<feature type="domain" description="Secretin/TonB short N-terminal" evidence="17">
    <location>
        <begin position="73"/>
        <end position="124"/>
    </location>
</feature>
<evidence type="ECO:0000256" key="8">
    <source>
        <dbReference type="ARBA" id="ARBA00023004"/>
    </source>
</evidence>
<dbReference type="CDD" id="cd01347">
    <property type="entry name" value="ligand_gated_channel"/>
    <property type="match status" value="1"/>
</dbReference>
<keyword evidence="10 15" id="KW-0798">TonB box</keyword>
<evidence type="ECO:0000256" key="9">
    <source>
        <dbReference type="ARBA" id="ARBA00023065"/>
    </source>
</evidence>
<dbReference type="GO" id="GO:0015344">
    <property type="term" value="F:siderophore uptake transmembrane transporter activity"/>
    <property type="evidence" value="ECO:0007669"/>
    <property type="project" value="TreeGrafter"/>
</dbReference>
<dbReference type="EMBL" id="BMCG01000004">
    <property type="protein sequence ID" value="GGC12778.1"/>
    <property type="molecule type" value="Genomic_DNA"/>
</dbReference>
<evidence type="ECO:0000256" key="14">
    <source>
        <dbReference type="PROSITE-ProRule" id="PRU01360"/>
    </source>
</evidence>
<dbReference type="Gene3D" id="2.40.170.20">
    <property type="entry name" value="TonB-dependent receptor, beta-barrel domain"/>
    <property type="match status" value="1"/>
</dbReference>
<dbReference type="GO" id="GO:0015891">
    <property type="term" value="P:siderophore transport"/>
    <property type="evidence" value="ECO:0007669"/>
    <property type="project" value="InterPro"/>
</dbReference>
<keyword evidence="5" id="KW-0410">Iron transport</keyword>
<evidence type="ECO:0000313" key="18">
    <source>
        <dbReference type="EMBL" id="GGC12778.1"/>
    </source>
</evidence>
<dbReference type="PANTHER" id="PTHR32552">
    <property type="entry name" value="FERRICHROME IRON RECEPTOR-RELATED"/>
    <property type="match status" value="1"/>
</dbReference>
<comment type="subcellular location">
    <subcellularLocation>
        <location evidence="1 14">Cell outer membrane</location>
        <topology evidence="1 14">Multi-pass membrane protein</topology>
    </subcellularLocation>
</comment>
<evidence type="ECO:0000256" key="7">
    <source>
        <dbReference type="ARBA" id="ARBA00022729"/>
    </source>
</evidence>
<evidence type="ECO:0000256" key="5">
    <source>
        <dbReference type="ARBA" id="ARBA00022496"/>
    </source>
</evidence>
<keyword evidence="3 14" id="KW-0813">Transport</keyword>